<reference evidence="2" key="1">
    <citation type="submission" date="2022-07" db="EMBL/GenBank/DDBJ databases">
        <title>Draft genome sequence of Zalerion maritima ATCC 34329, a (micro)plastics degrading marine fungus.</title>
        <authorList>
            <person name="Paco A."/>
            <person name="Goncalves M.F.M."/>
            <person name="Rocha-Santos T.A.P."/>
            <person name="Alves A."/>
        </authorList>
    </citation>
    <scope>NUCLEOTIDE SEQUENCE</scope>
    <source>
        <strain evidence="2">ATCC 34329</strain>
    </source>
</reference>
<sequence>MYANIESREEYEKAFINRVFQWILCAAKLIEKYESAWLAVLDTKNHYGYPQEEVSLSNRTKHLKRLRRRWVKKYIASRQYDVRGCPSGHRFVVACTRNTSALRWLLENAMGALGPTINLEALLSIAAWSSEFWFSLQLKHAPHFLEEGNGRDGGPDFLSLSTASNPGGQTPVRGTGDMSFAKLLDSTFPTSEHPGLNRDVT</sequence>
<protein>
    <submittedName>
        <fullName evidence="2">Uncharacterized protein</fullName>
    </submittedName>
</protein>
<accession>A0AAD5RXP1</accession>
<feature type="region of interest" description="Disordered" evidence="1">
    <location>
        <begin position="155"/>
        <end position="176"/>
    </location>
</feature>
<evidence type="ECO:0000313" key="2">
    <source>
        <dbReference type="EMBL" id="KAJ2906536.1"/>
    </source>
</evidence>
<organism evidence="2 3">
    <name type="scientific">Zalerion maritima</name>
    <dbReference type="NCBI Taxonomy" id="339359"/>
    <lineage>
        <taxon>Eukaryota</taxon>
        <taxon>Fungi</taxon>
        <taxon>Dikarya</taxon>
        <taxon>Ascomycota</taxon>
        <taxon>Pezizomycotina</taxon>
        <taxon>Sordariomycetes</taxon>
        <taxon>Lulworthiomycetidae</taxon>
        <taxon>Lulworthiales</taxon>
        <taxon>Lulworthiaceae</taxon>
        <taxon>Zalerion</taxon>
    </lineage>
</organism>
<name>A0AAD5RXP1_9PEZI</name>
<gene>
    <name evidence="2" type="ORF">MKZ38_001179</name>
</gene>
<comment type="caution">
    <text evidence="2">The sequence shown here is derived from an EMBL/GenBank/DDBJ whole genome shotgun (WGS) entry which is preliminary data.</text>
</comment>
<dbReference type="EMBL" id="JAKWBI020000012">
    <property type="protein sequence ID" value="KAJ2906536.1"/>
    <property type="molecule type" value="Genomic_DNA"/>
</dbReference>
<evidence type="ECO:0000256" key="1">
    <source>
        <dbReference type="SAM" id="MobiDB-lite"/>
    </source>
</evidence>
<proteinExistence type="predicted"/>
<evidence type="ECO:0000313" key="3">
    <source>
        <dbReference type="Proteomes" id="UP001201980"/>
    </source>
</evidence>
<dbReference type="Proteomes" id="UP001201980">
    <property type="component" value="Unassembled WGS sequence"/>
</dbReference>
<keyword evidence="3" id="KW-1185">Reference proteome</keyword>
<feature type="compositionally biased region" description="Polar residues" evidence="1">
    <location>
        <begin position="159"/>
        <end position="168"/>
    </location>
</feature>
<dbReference type="AlphaFoldDB" id="A0AAD5RXP1"/>